<dbReference type="PROSITE" id="PS50283">
    <property type="entry name" value="NA_SOLUT_SYMP_3"/>
    <property type="match status" value="1"/>
</dbReference>
<dbReference type="AlphaFoldDB" id="A0A8C5KPE5"/>
<feature type="transmembrane region" description="Helical" evidence="7">
    <location>
        <begin position="88"/>
        <end position="112"/>
    </location>
</feature>
<evidence type="ECO:0000256" key="2">
    <source>
        <dbReference type="ARBA" id="ARBA00006434"/>
    </source>
</evidence>
<feature type="transmembrane region" description="Helical" evidence="7">
    <location>
        <begin position="23"/>
        <end position="40"/>
    </location>
</feature>
<dbReference type="GeneTree" id="ENSGT00940000163531"/>
<feature type="transmembrane region" description="Helical" evidence="7">
    <location>
        <begin position="398"/>
        <end position="420"/>
    </location>
</feature>
<dbReference type="PANTHER" id="PTHR11819:SF110">
    <property type="entry name" value="GENE 5134-RELATED"/>
    <property type="match status" value="1"/>
</dbReference>
<dbReference type="Proteomes" id="UP000694385">
    <property type="component" value="Unassembled WGS sequence"/>
</dbReference>
<feature type="transmembrane region" description="Helical" evidence="7">
    <location>
        <begin position="257"/>
        <end position="277"/>
    </location>
</feature>
<evidence type="ECO:0000313" key="9">
    <source>
        <dbReference type="Proteomes" id="UP000694385"/>
    </source>
</evidence>
<reference evidence="8" key="1">
    <citation type="submission" date="2025-08" db="UniProtKB">
        <authorList>
            <consortium name="Ensembl"/>
        </authorList>
    </citation>
    <scope>IDENTIFICATION</scope>
</reference>
<comment type="similarity">
    <text evidence="2 6">Belongs to the sodium:solute symporter (SSF) (TC 2.A.21) family.</text>
</comment>
<feature type="transmembrane region" description="Helical" evidence="7">
    <location>
        <begin position="469"/>
        <end position="490"/>
    </location>
</feature>
<reference evidence="8" key="2">
    <citation type="submission" date="2025-09" db="UniProtKB">
        <authorList>
            <consortium name="Ensembl"/>
        </authorList>
    </citation>
    <scope>IDENTIFICATION</scope>
</reference>
<keyword evidence="9" id="KW-1185">Reference proteome</keyword>
<comment type="subcellular location">
    <subcellularLocation>
        <location evidence="1">Membrane</location>
        <topology evidence="1">Multi-pass membrane protein</topology>
    </subcellularLocation>
</comment>
<dbReference type="Pfam" id="PF00474">
    <property type="entry name" value="SSF"/>
    <property type="match status" value="1"/>
</dbReference>
<gene>
    <name evidence="8" type="primary">LOC101616897</name>
</gene>
<protein>
    <submittedName>
        <fullName evidence="8">Predicted gene 5134</fullName>
    </submittedName>
</protein>
<evidence type="ECO:0000256" key="7">
    <source>
        <dbReference type="SAM" id="Phobius"/>
    </source>
</evidence>
<feature type="transmembrane region" description="Helical" evidence="7">
    <location>
        <begin position="47"/>
        <end position="68"/>
    </location>
</feature>
<evidence type="ECO:0000256" key="3">
    <source>
        <dbReference type="ARBA" id="ARBA00022692"/>
    </source>
</evidence>
<keyword evidence="5 7" id="KW-0472">Membrane</keyword>
<dbReference type="PANTHER" id="PTHR11819">
    <property type="entry name" value="SOLUTE CARRIER FAMILY 5"/>
    <property type="match status" value="1"/>
</dbReference>
<evidence type="ECO:0000313" key="8">
    <source>
        <dbReference type="Ensembl" id="ENSJJAP00000013332.1"/>
    </source>
</evidence>
<evidence type="ECO:0000256" key="6">
    <source>
        <dbReference type="RuleBase" id="RU362091"/>
    </source>
</evidence>
<dbReference type="GO" id="GO:0005886">
    <property type="term" value="C:plasma membrane"/>
    <property type="evidence" value="ECO:0007669"/>
    <property type="project" value="TreeGrafter"/>
</dbReference>
<feature type="transmembrane region" description="Helical" evidence="7">
    <location>
        <begin position="365"/>
        <end position="386"/>
    </location>
</feature>
<proteinExistence type="inferred from homology"/>
<dbReference type="NCBIfam" id="TIGR00813">
    <property type="entry name" value="sss"/>
    <property type="match status" value="1"/>
</dbReference>
<dbReference type="GO" id="GO:0005412">
    <property type="term" value="F:D-glucose:sodium symporter activity"/>
    <property type="evidence" value="ECO:0007669"/>
    <property type="project" value="TreeGrafter"/>
</dbReference>
<name>A0A8C5KPE5_JACJA</name>
<evidence type="ECO:0000256" key="1">
    <source>
        <dbReference type="ARBA" id="ARBA00004141"/>
    </source>
</evidence>
<evidence type="ECO:0000256" key="5">
    <source>
        <dbReference type="ARBA" id="ARBA00023136"/>
    </source>
</evidence>
<feature type="transmembrane region" description="Helical" evidence="7">
    <location>
        <begin position="124"/>
        <end position="146"/>
    </location>
</feature>
<organism evidence="8 9">
    <name type="scientific">Jaculus jaculus</name>
    <name type="common">Lesser Egyptian jerboa</name>
    <dbReference type="NCBI Taxonomy" id="51337"/>
    <lineage>
        <taxon>Eukaryota</taxon>
        <taxon>Metazoa</taxon>
        <taxon>Chordata</taxon>
        <taxon>Craniata</taxon>
        <taxon>Vertebrata</taxon>
        <taxon>Euteleostomi</taxon>
        <taxon>Mammalia</taxon>
        <taxon>Eutheria</taxon>
        <taxon>Euarchontoglires</taxon>
        <taxon>Glires</taxon>
        <taxon>Rodentia</taxon>
        <taxon>Myomorpha</taxon>
        <taxon>Dipodoidea</taxon>
        <taxon>Dipodidae</taxon>
        <taxon>Dipodinae</taxon>
        <taxon>Jaculus</taxon>
    </lineage>
</organism>
<dbReference type="OMA" id="CLAGKNM"/>
<dbReference type="InterPro" id="IPR038377">
    <property type="entry name" value="Na/Glc_symporter_sf"/>
</dbReference>
<sequence>MDHHYYSWNRSAVGLGVHGTGDAAVMALYLVLVLGIGLWVRRGTLRWTIFMLFILGWIFVPIYAKAGVVTLPEYVLKRFGSVRMQRLLSVMFLFVFFFSRISLDICFGAMFFKIVWDIDIYQMTLVVLIVAAVYTITGGLVAVAYVEAFQAGILVFGSAVLTGYAFGKVGGYQELKLKYFKAIPQLTSKENWTARAECYLPRGDAFHLFRDPVSGDVPWPGLVFGATFVSLFYGCADQVSVQRCLAGKSSLHAKGGCLLCGCLKLLPMFIMVMPGMASRALFPDQVACVVPSECEKYCNTRTGCSPLAYPMLVIALMPSGLQGFMLSVLCAAVMSSLTSVLNSSSAIFTMNIYPWMRPVATEKELMVAGRFFVIILLALTIVWVPIMDVAHSDQLFKYMQVMRSSLTTPISAVFLLAVFCKRVNEKGAFWGMIFGIVIGLIRLLAELLYGPWTCEGRSRCPAIICGLHYLYFSMLLLPVSALAILAISLATDALPDEHLHGLCWSLRNSREPRVCLGPEVEWKSLSKLRIQPDKVVEAPTCLWKSWDWFCGLDPRPGSKLIPENVTEMKTQANMRQMQNSGTLGNRKVLIWGQKARNMEVDKKTQGDMLESPFWRRVVNISSVLLFALVVAGHIYYA</sequence>
<feature type="transmembrane region" description="Helical" evidence="7">
    <location>
        <begin position="324"/>
        <end position="353"/>
    </location>
</feature>
<keyword evidence="4 7" id="KW-1133">Transmembrane helix</keyword>
<evidence type="ECO:0000256" key="4">
    <source>
        <dbReference type="ARBA" id="ARBA00022989"/>
    </source>
</evidence>
<feature type="transmembrane region" description="Helical" evidence="7">
    <location>
        <begin position="427"/>
        <end position="449"/>
    </location>
</feature>
<dbReference type="Ensembl" id="ENSJJAT00000019822.1">
    <property type="protein sequence ID" value="ENSJJAP00000013332.1"/>
    <property type="gene ID" value="ENSJJAG00000016126.1"/>
</dbReference>
<accession>A0A8C5KPE5</accession>
<dbReference type="Gene3D" id="1.20.1730.10">
    <property type="entry name" value="Sodium/glucose cotransporter"/>
    <property type="match status" value="1"/>
</dbReference>
<keyword evidence="3 7" id="KW-0812">Transmembrane</keyword>
<feature type="transmembrane region" description="Helical" evidence="7">
    <location>
        <begin position="617"/>
        <end position="636"/>
    </location>
</feature>
<dbReference type="InterPro" id="IPR001734">
    <property type="entry name" value="Na/solute_symporter"/>
</dbReference>